<dbReference type="RefSeq" id="WP_378749896.1">
    <property type="nucleotide sequence ID" value="NZ_JBHSSV010000002.1"/>
</dbReference>
<dbReference type="InterPro" id="IPR015943">
    <property type="entry name" value="WD40/YVTN_repeat-like_dom_sf"/>
</dbReference>
<feature type="transmembrane region" description="Helical" evidence="1">
    <location>
        <begin position="12"/>
        <end position="35"/>
    </location>
</feature>
<reference evidence="3" key="1">
    <citation type="journal article" date="2019" name="Int. J. Syst. Evol. Microbiol.">
        <title>The Global Catalogue of Microorganisms (GCM) 10K type strain sequencing project: providing services to taxonomists for standard genome sequencing and annotation.</title>
        <authorList>
            <consortium name="The Broad Institute Genomics Platform"/>
            <consortium name="The Broad Institute Genome Sequencing Center for Infectious Disease"/>
            <person name="Wu L."/>
            <person name="Ma J."/>
        </authorList>
    </citation>
    <scope>NUCLEOTIDE SEQUENCE [LARGE SCALE GENOMIC DNA]</scope>
    <source>
        <strain evidence="3">CCUG 50754</strain>
    </source>
</reference>
<evidence type="ECO:0008006" key="4">
    <source>
        <dbReference type="Google" id="ProtNLM"/>
    </source>
</evidence>
<keyword evidence="1" id="KW-1133">Transmembrane helix</keyword>
<dbReference type="Gene3D" id="2.130.10.10">
    <property type="entry name" value="YVTN repeat-like/Quinoprotein amine dehydrogenase"/>
    <property type="match status" value="1"/>
</dbReference>
<organism evidence="2 3">
    <name type="scientific">Microbacterium koreense</name>
    <dbReference type="NCBI Taxonomy" id="323761"/>
    <lineage>
        <taxon>Bacteria</taxon>
        <taxon>Bacillati</taxon>
        <taxon>Actinomycetota</taxon>
        <taxon>Actinomycetes</taxon>
        <taxon>Micrococcales</taxon>
        <taxon>Microbacteriaceae</taxon>
        <taxon>Microbacterium</taxon>
    </lineage>
</organism>
<evidence type="ECO:0000313" key="3">
    <source>
        <dbReference type="Proteomes" id="UP001597042"/>
    </source>
</evidence>
<name>A0ABW2ZRK5_9MICO</name>
<evidence type="ECO:0000256" key="1">
    <source>
        <dbReference type="SAM" id="Phobius"/>
    </source>
</evidence>
<keyword evidence="1" id="KW-0812">Transmembrane</keyword>
<gene>
    <name evidence="2" type="ORF">ACFQZV_08185</name>
</gene>
<dbReference type="SUPFAM" id="SSF82171">
    <property type="entry name" value="DPP6 N-terminal domain-like"/>
    <property type="match status" value="1"/>
</dbReference>
<dbReference type="EMBL" id="JBHTIM010000001">
    <property type="protein sequence ID" value="MFD0781277.1"/>
    <property type="molecule type" value="Genomic_DNA"/>
</dbReference>
<comment type="caution">
    <text evidence="2">The sequence shown here is derived from an EMBL/GenBank/DDBJ whole genome shotgun (WGS) entry which is preliminary data.</text>
</comment>
<keyword evidence="3" id="KW-1185">Reference proteome</keyword>
<accession>A0ABW2ZRK5</accession>
<sequence>MAQRARKGARSFVPAVIVGVLVAAWFVVPAAVTWVQPPAEGTTFPAQVAEYSLAVDPLAAGDVTTATMIYQNGLGVESGDTPQAIVLADDGVTYRRLVAAEQRGVTADQGDPAAFALSPDGTFAVLGSGEIPGSVPVVTFADADIDEFVIDAERYAAPVGLSADGLRAALVTSDRPLSRYESRDLRLSGDLVVLDFSSVTTEPIEVDGTVNAAALSPAGDLVLIDSSTGVVLHDRETGETRPVDVPAGAIVDGDAFSPDGTSFAVVSGSTLHIGAVDAEAVEALPLEGFAFASAIGWRGEDAVLVHGTSGEDGNRSLFAWVDTASGAVEPMSTYEPGPANAALARPDIARDLAAMWSVADRRAQRGIVEPLLGLAAGLAVGVVAWFLTPRRRIG</sequence>
<proteinExistence type="predicted"/>
<feature type="transmembrane region" description="Helical" evidence="1">
    <location>
        <begin position="371"/>
        <end position="388"/>
    </location>
</feature>
<dbReference type="Proteomes" id="UP001597042">
    <property type="component" value="Unassembled WGS sequence"/>
</dbReference>
<keyword evidence="1" id="KW-0472">Membrane</keyword>
<protein>
    <recommendedName>
        <fullName evidence="4">WD40 repeat domain-containing protein</fullName>
    </recommendedName>
</protein>
<evidence type="ECO:0000313" key="2">
    <source>
        <dbReference type="EMBL" id="MFD0781277.1"/>
    </source>
</evidence>